<evidence type="ECO:0000256" key="1">
    <source>
        <dbReference type="ARBA" id="ARBA00005156"/>
    </source>
</evidence>
<dbReference type="GO" id="GO:0061685">
    <property type="term" value="F:diphthine methylesterase activity"/>
    <property type="evidence" value="ECO:0007669"/>
    <property type="project" value="UniProtKB-EC"/>
</dbReference>
<gene>
    <name evidence="9" type="ORF">OCTVUL_1B021681</name>
</gene>
<dbReference type="InterPro" id="IPR001680">
    <property type="entry name" value="WD40_rpt"/>
</dbReference>
<keyword evidence="3" id="KW-0677">Repeat</keyword>
<evidence type="ECO:0000313" key="10">
    <source>
        <dbReference type="Proteomes" id="UP001162480"/>
    </source>
</evidence>
<reference evidence="9" key="1">
    <citation type="submission" date="2023-08" db="EMBL/GenBank/DDBJ databases">
        <authorList>
            <person name="Alioto T."/>
            <person name="Alioto T."/>
            <person name="Gomez Garrido J."/>
        </authorList>
    </citation>
    <scope>NUCLEOTIDE SEQUENCE</scope>
</reference>
<sequence length="366" mass="41690">MITTLQTLKTKFYADSVEWCPVSKDSSVLLVGNYQLVEELQRSEQQDEENSNVNCRVGRLYVYQLKSKDSQELLSIDEELNHSGILDIKWFHSDLNGHSSFALVDAEGQLCLYRLEGEDQKHVSLTSSEELDSNVIGLSLDWSIPQQTRDPSIIASSSDGKISLWQLTNTGLKNIIRWKAHDFEAWISAFDYWDENLAYTGGDDCRFKGWDLRSSQSKPVFTSKIHSMGVCSIQSNPKLPHILATGSYDEQLMLWDTRSMKVPLRSKSLGGGIWRIKWHPSSGNCIATATMYNGFHIIDCGFHTADAEMNIVEHYCHEDILAYGIDWFQGERPVPHDCDSEVLASCSFYDSSLQLWQWQHDNQLKS</sequence>
<dbReference type="InterPro" id="IPR052415">
    <property type="entry name" value="Diphthine_MTase"/>
</dbReference>
<dbReference type="InterPro" id="IPR036322">
    <property type="entry name" value="WD40_repeat_dom_sf"/>
</dbReference>
<evidence type="ECO:0000256" key="4">
    <source>
        <dbReference type="ARBA" id="ARBA00022801"/>
    </source>
</evidence>
<evidence type="ECO:0000256" key="7">
    <source>
        <dbReference type="ARBA" id="ARBA00047551"/>
    </source>
</evidence>
<dbReference type="GO" id="GO:0017183">
    <property type="term" value="P:protein histidyl modification to diphthamide"/>
    <property type="evidence" value="ECO:0007669"/>
    <property type="project" value="TreeGrafter"/>
</dbReference>
<evidence type="ECO:0000256" key="8">
    <source>
        <dbReference type="PROSITE-ProRule" id="PRU00221"/>
    </source>
</evidence>
<proteinExistence type="inferred from homology"/>
<dbReference type="AlphaFoldDB" id="A0AA36B6K8"/>
<dbReference type="GO" id="GO:0005737">
    <property type="term" value="C:cytoplasm"/>
    <property type="evidence" value="ECO:0007669"/>
    <property type="project" value="TreeGrafter"/>
</dbReference>
<comment type="pathway">
    <text evidence="1">Protein modification; peptidyl-diphthamide biosynthesis.</text>
</comment>
<accession>A0AA36B6K8</accession>
<feature type="repeat" description="WD" evidence="8">
    <location>
        <begin position="223"/>
        <end position="265"/>
    </location>
</feature>
<name>A0AA36B6K8_OCTVU</name>
<dbReference type="Pfam" id="PF00400">
    <property type="entry name" value="WD40"/>
    <property type="match status" value="1"/>
</dbReference>
<keyword evidence="4" id="KW-0378">Hydrolase</keyword>
<evidence type="ECO:0000313" key="9">
    <source>
        <dbReference type="EMBL" id="CAI9728309.1"/>
    </source>
</evidence>
<dbReference type="PANTHER" id="PTHR46042:SF1">
    <property type="entry name" value="DIPHTHINE METHYLTRANSFERASE"/>
    <property type="match status" value="1"/>
</dbReference>
<comment type="catalytic activity">
    <reaction evidence="7">
        <text>diphthine methyl ester-[translation elongation factor 2] + H2O = diphthine-[translation elongation factor 2] + methanol + H(+)</text>
        <dbReference type="Rhea" id="RHEA:42656"/>
        <dbReference type="Rhea" id="RHEA-COMP:10172"/>
        <dbReference type="Rhea" id="RHEA-COMP:10173"/>
        <dbReference type="ChEBI" id="CHEBI:15377"/>
        <dbReference type="ChEBI" id="CHEBI:15378"/>
        <dbReference type="ChEBI" id="CHEBI:17790"/>
        <dbReference type="ChEBI" id="CHEBI:79005"/>
        <dbReference type="ChEBI" id="CHEBI:82696"/>
        <dbReference type="EC" id="3.1.1.97"/>
    </reaction>
</comment>
<dbReference type="SMART" id="SM00320">
    <property type="entry name" value="WD40"/>
    <property type="match status" value="4"/>
</dbReference>
<dbReference type="InterPro" id="IPR015943">
    <property type="entry name" value="WD40/YVTN_repeat-like_dom_sf"/>
</dbReference>
<dbReference type="EC" id="3.1.1.97" evidence="6"/>
<evidence type="ECO:0000256" key="6">
    <source>
        <dbReference type="ARBA" id="ARBA00039131"/>
    </source>
</evidence>
<evidence type="ECO:0000256" key="3">
    <source>
        <dbReference type="ARBA" id="ARBA00022737"/>
    </source>
</evidence>
<protein>
    <recommendedName>
        <fullName evidence="6">methylated diphthine methylhydrolase</fullName>
        <ecNumber evidence="6">3.1.1.97</ecNumber>
    </recommendedName>
</protein>
<keyword evidence="10" id="KW-1185">Reference proteome</keyword>
<dbReference type="GO" id="GO:0008168">
    <property type="term" value="F:methyltransferase activity"/>
    <property type="evidence" value="ECO:0007669"/>
    <property type="project" value="UniProtKB-KW"/>
</dbReference>
<organism evidence="9 10">
    <name type="scientific">Octopus vulgaris</name>
    <name type="common">Common octopus</name>
    <dbReference type="NCBI Taxonomy" id="6645"/>
    <lineage>
        <taxon>Eukaryota</taxon>
        <taxon>Metazoa</taxon>
        <taxon>Spiralia</taxon>
        <taxon>Lophotrochozoa</taxon>
        <taxon>Mollusca</taxon>
        <taxon>Cephalopoda</taxon>
        <taxon>Coleoidea</taxon>
        <taxon>Octopodiformes</taxon>
        <taxon>Octopoda</taxon>
        <taxon>Incirrata</taxon>
        <taxon>Octopodidae</taxon>
        <taxon>Octopus</taxon>
    </lineage>
</organism>
<dbReference type="PROSITE" id="PS00678">
    <property type="entry name" value="WD_REPEATS_1"/>
    <property type="match status" value="1"/>
</dbReference>
<dbReference type="SUPFAM" id="SSF50978">
    <property type="entry name" value="WD40 repeat-like"/>
    <property type="match status" value="1"/>
</dbReference>
<dbReference type="GO" id="GO:0032259">
    <property type="term" value="P:methylation"/>
    <property type="evidence" value="ECO:0007669"/>
    <property type="project" value="UniProtKB-KW"/>
</dbReference>
<dbReference type="Gene3D" id="2.130.10.10">
    <property type="entry name" value="YVTN repeat-like/Quinoprotein amine dehydrogenase"/>
    <property type="match status" value="1"/>
</dbReference>
<evidence type="ECO:0000256" key="2">
    <source>
        <dbReference type="ARBA" id="ARBA00022574"/>
    </source>
</evidence>
<keyword evidence="2 8" id="KW-0853">WD repeat</keyword>
<dbReference type="EMBL" id="OX597822">
    <property type="protein sequence ID" value="CAI9728309.1"/>
    <property type="molecule type" value="Genomic_DNA"/>
</dbReference>
<evidence type="ECO:0000256" key="5">
    <source>
        <dbReference type="ARBA" id="ARBA00038092"/>
    </source>
</evidence>
<dbReference type="PROSITE" id="PS50082">
    <property type="entry name" value="WD_REPEATS_2"/>
    <property type="match status" value="1"/>
</dbReference>
<comment type="similarity">
    <text evidence="5">Belongs to the DPH7 family.</text>
</comment>
<dbReference type="InterPro" id="IPR019775">
    <property type="entry name" value="WD40_repeat_CS"/>
</dbReference>
<dbReference type="PANTHER" id="PTHR46042">
    <property type="entry name" value="DIPHTHINE METHYLTRANSFERASE"/>
    <property type="match status" value="1"/>
</dbReference>
<dbReference type="Proteomes" id="UP001162480">
    <property type="component" value="Chromosome 9"/>
</dbReference>